<accession>A0A8J3INN2</accession>
<dbReference type="SUPFAM" id="SSF53335">
    <property type="entry name" value="S-adenosyl-L-methionine-dependent methyltransferases"/>
    <property type="match status" value="1"/>
</dbReference>
<dbReference type="AlphaFoldDB" id="A0A8J3INN2"/>
<keyword evidence="3" id="KW-1185">Reference proteome</keyword>
<reference evidence="2" key="1">
    <citation type="submission" date="2020-10" db="EMBL/GenBank/DDBJ databases">
        <title>Taxonomic study of unclassified bacteria belonging to the class Ktedonobacteria.</title>
        <authorList>
            <person name="Yabe S."/>
            <person name="Wang C.M."/>
            <person name="Zheng Y."/>
            <person name="Sakai Y."/>
            <person name="Cavaletti L."/>
            <person name="Monciardini P."/>
            <person name="Donadio S."/>
        </authorList>
    </citation>
    <scope>NUCLEOTIDE SEQUENCE</scope>
    <source>
        <strain evidence="2">ID150040</strain>
    </source>
</reference>
<evidence type="ECO:0000259" key="1">
    <source>
        <dbReference type="Pfam" id="PF08241"/>
    </source>
</evidence>
<protein>
    <recommendedName>
        <fullName evidence="1">Methyltransferase type 11 domain-containing protein</fullName>
    </recommendedName>
</protein>
<feature type="domain" description="Methyltransferase type 11" evidence="1">
    <location>
        <begin position="1"/>
        <end position="44"/>
    </location>
</feature>
<dbReference type="InterPro" id="IPR029063">
    <property type="entry name" value="SAM-dependent_MTases_sf"/>
</dbReference>
<evidence type="ECO:0000313" key="2">
    <source>
        <dbReference type="EMBL" id="GHO94894.1"/>
    </source>
</evidence>
<comment type="caution">
    <text evidence="2">The sequence shown here is derived from an EMBL/GenBank/DDBJ whole genome shotgun (WGS) entry which is preliminary data.</text>
</comment>
<dbReference type="Gene3D" id="3.40.50.150">
    <property type="entry name" value="Vaccinia Virus protein VP39"/>
    <property type="match status" value="1"/>
</dbReference>
<dbReference type="Proteomes" id="UP000597444">
    <property type="component" value="Unassembled WGS sequence"/>
</dbReference>
<dbReference type="InterPro" id="IPR013216">
    <property type="entry name" value="Methyltransf_11"/>
</dbReference>
<name>A0A8J3INN2_9CHLR</name>
<organism evidence="2 3">
    <name type="scientific">Reticulibacter mediterranei</name>
    <dbReference type="NCBI Taxonomy" id="2778369"/>
    <lineage>
        <taxon>Bacteria</taxon>
        <taxon>Bacillati</taxon>
        <taxon>Chloroflexota</taxon>
        <taxon>Ktedonobacteria</taxon>
        <taxon>Ktedonobacterales</taxon>
        <taxon>Reticulibacteraceae</taxon>
        <taxon>Reticulibacter</taxon>
    </lineage>
</organism>
<dbReference type="Pfam" id="PF08241">
    <property type="entry name" value="Methyltransf_11"/>
    <property type="match status" value="1"/>
</dbReference>
<evidence type="ECO:0000313" key="3">
    <source>
        <dbReference type="Proteomes" id="UP000597444"/>
    </source>
</evidence>
<sequence length="132" mass="15027">MPYPEHTFDVLYNSYMFDLLAVNQFAPILAEFQRVLKPGGRLILLNMSKNRPEKTWFEALYATGWVGACRPVLLKTYVQRAGFEDVTARVPQKLRVPFLAAIWCRNHHSAYARLGRILLPELLCIDGGISCG</sequence>
<dbReference type="GO" id="GO:0008757">
    <property type="term" value="F:S-adenosylmethionine-dependent methyltransferase activity"/>
    <property type="evidence" value="ECO:0007669"/>
    <property type="project" value="InterPro"/>
</dbReference>
<gene>
    <name evidence="2" type="ORF">KSF_049420</name>
</gene>
<proteinExistence type="predicted"/>
<dbReference type="EMBL" id="BNJK01000001">
    <property type="protein sequence ID" value="GHO94894.1"/>
    <property type="molecule type" value="Genomic_DNA"/>
</dbReference>